<dbReference type="GO" id="GO:0007154">
    <property type="term" value="P:cell communication"/>
    <property type="evidence" value="ECO:0007669"/>
    <property type="project" value="InterPro"/>
</dbReference>
<dbReference type="InterPro" id="IPR038081">
    <property type="entry name" value="CalX-like_sf"/>
</dbReference>
<keyword evidence="2" id="KW-0677">Repeat</keyword>
<keyword evidence="7" id="KW-1185">Reference proteome</keyword>
<dbReference type="InterPro" id="IPR003644">
    <property type="entry name" value="Calx_beta"/>
</dbReference>
<dbReference type="InterPro" id="IPR011049">
    <property type="entry name" value="Serralysin-like_metalloprot_C"/>
</dbReference>
<dbReference type="InterPro" id="IPR018511">
    <property type="entry name" value="Hemolysin-typ_Ca-bd_CS"/>
</dbReference>
<proteinExistence type="predicted"/>
<dbReference type="InterPro" id="IPR047995">
    <property type="entry name" value="Choice_anch_K"/>
</dbReference>
<evidence type="ECO:0000313" key="7">
    <source>
        <dbReference type="Proteomes" id="UP000235861"/>
    </source>
</evidence>
<gene>
    <name evidence="6" type="ORF">CUC53_13655</name>
</gene>
<accession>A0A2H9U2L3</accession>
<feature type="region of interest" description="Disordered" evidence="4">
    <location>
        <begin position="47"/>
        <end position="83"/>
    </location>
</feature>
<evidence type="ECO:0000259" key="5">
    <source>
        <dbReference type="Pfam" id="PF03160"/>
    </source>
</evidence>
<dbReference type="GO" id="GO:0005509">
    <property type="term" value="F:calcium ion binding"/>
    <property type="evidence" value="ECO:0007669"/>
    <property type="project" value="InterPro"/>
</dbReference>
<feature type="domain" description="Calx-beta" evidence="5">
    <location>
        <begin position="291"/>
        <end position="329"/>
    </location>
</feature>
<dbReference type="NCBIfam" id="TIGR01965">
    <property type="entry name" value="VCBS_repeat"/>
    <property type="match status" value="1"/>
</dbReference>
<keyword evidence="3" id="KW-0106">Calcium</keyword>
<name>A0A2H9U2L3_9GAMM</name>
<dbReference type="SUPFAM" id="SSF51120">
    <property type="entry name" value="beta-Roll"/>
    <property type="match status" value="1"/>
</dbReference>
<evidence type="ECO:0000256" key="4">
    <source>
        <dbReference type="SAM" id="MobiDB-lite"/>
    </source>
</evidence>
<dbReference type="NCBIfam" id="TIGR03661">
    <property type="entry name" value="T1SS_VCA0849"/>
    <property type="match status" value="1"/>
</dbReference>
<evidence type="ECO:0000256" key="1">
    <source>
        <dbReference type="ARBA" id="ARBA00022729"/>
    </source>
</evidence>
<dbReference type="InterPro" id="IPR019960">
    <property type="entry name" value="T1SS_VCA0849"/>
</dbReference>
<feature type="compositionally biased region" description="Polar residues" evidence="4">
    <location>
        <begin position="47"/>
        <end position="62"/>
    </location>
</feature>
<dbReference type="InterPro" id="IPR010221">
    <property type="entry name" value="VCBS_dom"/>
</dbReference>
<dbReference type="Pfam" id="PF00353">
    <property type="entry name" value="HemolysinCabind"/>
    <property type="match status" value="3"/>
</dbReference>
<dbReference type="PROSITE" id="PS00330">
    <property type="entry name" value="HEMOLYSIN_CALCIUM"/>
    <property type="match status" value="1"/>
</dbReference>
<dbReference type="NCBIfam" id="NF038131">
    <property type="entry name" value="choice_anch_K"/>
    <property type="match status" value="1"/>
</dbReference>
<feature type="domain" description="Calx-beta" evidence="5">
    <location>
        <begin position="510"/>
        <end position="622"/>
    </location>
</feature>
<feature type="region of interest" description="Disordered" evidence="4">
    <location>
        <begin position="469"/>
        <end position="498"/>
    </location>
</feature>
<dbReference type="PRINTS" id="PR00313">
    <property type="entry name" value="CABNDNGRPT"/>
</dbReference>
<dbReference type="Pfam" id="PF03160">
    <property type="entry name" value="Calx-beta"/>
    <property type="match status" value="3"/>
</dbReference>
<dbReference type="GO" id="GO:0016020">
    <property type="term" value="C:membrane"/>
    <property type="evidence" value="ECO:0007669"/>
    <property type="project" value="InterPro"/>
</dbReference>
<protein>
    <recommendedName>
        <fullName evidence="5">Calx-beta domain-containing protein</fullName>
    </recommendedName>
</protein>
<evidence type="ECO:0000256" key="3">
    <source>
        <dbReference type="ARBA" id="ARBA00022837"/>
    </source>
</evidence>
<dbReference type="InterPro" id="IPR001343">
    <property type="entry name" value="Hemolysn_Ca-bd"/>
</dbReference>
<evidence type="ECO:0000256" key="2">
    <source>
        <dbReference type="ARBA" id="ARBA00022737"/>
    </source>
</evidence>
<dbReference type="EMBL" id="PGGC01000124">
    <property type="protein sequence ID" value="PJG58261.1"/>
    <property type="molecule type" value="Genomic_DNA"/>
</dbReference>
<dbReference type="Gene3D" id="2.60.40.2030">
    <property type="match status" value="6"/>
</dbReference>
<feature type="region of interest" description="Disordered" evidence="4">
    <location>
        <begin position="198"/>
        <end position="219"/>
    </location>
</feature>
<feature type="compositionally biased region" description="Polar residues" evidence="4">
    <location>
        <begin position="469"/>
        <end position="479"/>
    </location>
</feature>
<sequence>MADGKGGYRLATEADFKIAAGQTELKLFVKVVDDALTEGRETVTLGVSSGSDKLTNPNTNLGATGGIVDDRNTSPGGNPEVDEDTTATVVVSNAGEVREADGAYLTYEVKLSAPVANDTQVTLSLSGSATLDSDYSKLEYLNNKGEWVAVPADGKITLPAKGEVISVRVAVLDDALTENSETVVLTATPVGNSLVSGSASGTGTIVDDRNTSPGGNPEVDEDTTATVIVNDAGQVREVDGAYLTYEVKLSAPVASDTQVTLSLSGSATLDSDYSKLEYLNNKGEWVAVPADGKITLPAKGEVISVRVEVLDDAVTENNETVVLTATPVGNPQVSGSGSGTGTIVDDRNTTLGGNPDVDEDTVAAVVVSDAGEVREASGAYLVYEVKLSNAVAHDTNVILSQGGSASHGSDYSTMEYSTGNGQWLTVPASGLITLPAHGTAIQVRVAVLDDAQTELNESVILTATPVGNPQVTTADSGQGTIVDDRTQAPGGNTSVDEDTSAQVVVNDAGQVREAAGAYLTYELKLSTPVASDTTVVLSLSGTATKGSDYQAFEYRNSSGQWVTVPANGQIILPASAAAVLVRVAVLDDALTENSETVVLTATPVGNPLVSGPDSGTGTILDDRVTTGGNPNVDEDTPATVIVSDAGEVREGSGLYLTYEVKLSNPIATDTDVTLSLSGSASSGSDYSSLQYLNSSGQWVAVPINGQLTLPATGAPIKVRVPVLDDTSAEDNETVILTATPTGNRLVTGADSGSGIIVDNDLAVRLTGGLVDEDGLVGGNASLPEPVGSPTEGPLSVSQALQVTDGKGNSVSGAQLKLLGIVGLSGVTGTLGEPLYVVQDGAGLKGYLGSNTAGNTAFTITVDNTANPPSYTFTLLKPLSHVVDGQSQTLTSQDELRFTVNYQVNKSEFATTNGSFDLAIRDDVPVAKADDNQVDVLVDSFKVSGVEANWTEWSGGENTVNRSDSADNDEGLDQLRWGGGDKQSGYGFMDNDSALKGLIPINEEIKLGVFTHYNYPIKSGTSISAATMKVTFSVIDASGVITPVTLTINFDHNETSNSGADPRDIITIGETTATFNFLGKFYTLSVLGFRDASGALVKSIYTDENATNNFDLVVKMTEGSGYALPKATGNVLANDLAGADGGLSVIGYGVGSSNATYTNGAGTSITGLYGVLTIMANGAYTYQVTKSGSQIPADARETSTYSVRDGDGDTTNSVLTINVNAFNHHGAPAHLPLTVEGTDLNDTMVVRHGEKAGNPDQLDVFFGGNLLGSIIDDKGNTTSVHTGVCFNKGNSGQTVSSGAGNDHVETGSGDDVIYAGMTGTPQFGSDDALQLTVAELSAHHIMTGNLSGSDAMLDADGLLLSVDVSSRYADVVNSGSGNDKIYGQSGSDILFGHTGDDYINGGSHNDALRGGLGNDILIGGLGHDVMRGDGGADTFVWNKGDTTAGTLSKDYIMDFNMEMGSLKQAQGDTLDLRDLLDHDSSGRENDLKGLLSVFQDKDGVHLQVKESSTASVSQEIILLNHSFDSLTGHSGATASQVIDQMLSTNMLEIDK</sequence>
<evidence type="ECO:0000313" key="6">
    <source>
        <dbReference type="EMBL" id="PJG58261.1"/>
    </source>
</evidence>
<feature type="domain" description="Calx-beta" evidence="5">
    <location>
        <begin position="19"/>
        <end position="57"/>
    </location>
</feature>
<dbReference type="Gene3D" id="2.150.10.10">
    <property type="entry name" value="Serralysin-like metalloprotease, C-terminal"/>
    <property type="match status" value="1"/>
</dbReference>
<keyword evidence="1" id="KW-0732">Signal</keyword>
<comment type="caution">
    <text evidence="6">The sequence shown here is derived from an EMBL/GenBank/DDBJ whole genome shotgun (WGS) entry which is preliminary data.</text>
</comment>
<reference evidence="6 7" key="1">
    <citation type="submission" date="2017-11" db="EMBL/GenBank/DDBJ databases">
        <title>Draft genome sequence of environmental isolate Aeromonas cavernicola sp. nov. MDC 2508.</title>
        <authorList>
            <person name="Colston S.M."/>
            <person name="Navarro A."/>
            <person name="Martinez-Murcia A.J."/>
            <person name="Graf J."/>
        </authorList>
    </citation>
    <scope>NUCLEOTIDE SEQUENCE [LARGE SCALE GENOMIC DNA]</scope>
    <source>
        <strain evidence="6 7">MDC 2508</strain>
    </source>
</reference>
<dbReference type="Proteomes" id="UP000235861">
    <property type="component" value="Unassembled WGS sequence"/>
</dbReference>
<dbReference type="SUPFAM" id="SSF141072">
    <property type="entry name" value="CalX-like"/>
    <property type="match status" value="6"/>
</dbReference>
<organism evidence="6 7">
    <name type="scientific">Aeromonas cavernicola</name>
    <dbReference type="NCBI Taxonomy" id="1006623"/>
    <lineage>
        <taxon>Bacteria</taxon>
        <taxon>Pseudomonadati</taxon>
        <taxon>Pseudomonadota</taxon>
        <taxon>Gammaproteobacteria</taxon>
        <taxon>Aeromonadales</taxon>
        <taxon>Aeromonadaceae</taxon>
        <taxon>Aeromonas</taxon>
    </lineage>
</organism>